<keyword evidence="2" id="KW-1133">Transmembrane helix</keyword>
<dbReference type="Proteomes" id="UP000268229">
    <property type="component" value="Chromosome"/>
</dbReference>
<dbReference type="InterPro" id="IPR020011">
    <property type="entry name" value="FimV_C"/>
</dbReference>
<feature type="region of interest" description="Disordered" evidence="1">
    <location>
        <begin position="335"/>
        <end position="358"/>
    </location>
</feature>
<keyword evidence="4" id="KW-1185">Reference proteome</keyword>
<dbReference type="AlphaFoldDB" id="A0A3S5F6L5"/>
<organism evidence="3 4">
    <name type="scientific">Neisseria animaloris</name>
    <dbReference type="NCBI Taxonomy" id="326522"/>
    <lineage>
        <taxon>Bacteria</taxon>
        <taxon>Pseudomonadati</taxon>
        <taxon>Pseudomonadota</taxon>
        <taxon>Betaproteobacteria</taxon>
        <taxon>Neisseriales</taxon>
        <taxon>Neisseriaceae</taxon>
        <taxon>Neisseria</taxon>
    </lineage>
</organism>
<dbReference type="Gene3D" id="1.20.58.2200">
    <property type="match status" value="1"/>
</dbReference>
<evidence type="ECO:0000313" key="3">
    <source>
        <dbReference type="EMBL" id="VEJ21826.1"/>
    </source>
</evidence>
<dbReference type="InterPro" id="IPR038440">
    <property type="entry name" value="FimV_C_sf"/>
</dbReference>
<keyword evidence="2" id="KW-0812">Transmembrane</keyword>
<dbReference type="NCBIfam" id="TIGR03504">
    <property type="entry name" value="FimV_Cterm"/>
    <property type="match status" value="1"/>
</dbReference>
<sequence>MPASEVEIPAASDLPASVVEAPKADTESETESGGWWRWLLFGGLGLIALLLLLKKAGKRKAVDEEYSDDIQEDERLFDEQPSDISQIRTHQSVVYPSHSEPLGREKAAASLAAARAGLMPKKGSAGTDELSIEDDFDDEIFFTEAKDVPVEETEENINLDLGSIDRQQGGIVSGALTQDEETEQRKYADWDKIESTESVYEPEPENTYQHVAVELQAVKEDVAEQVDNIIDIEVDSFEDEGTVEKIQQEEIGHIELDVHPQEVQARVDQLQVETVEVNDVSEEKHVISSAVESQDIRVDEREEVQSLSNLEPLEFTASTKGDEVSTVKDKLHVPTEAERAEEFPVAADAEESPTDQQTIVGDSVVTSSDSEWFDVKMQDDGIAFQDSENFANAEVIANADDSETIEWESSISVTDEDTRAGSGFISESVGMTAPLEAKYELAQMYMEIGDPEAARETLLELLEESSGDILARAKTMLEELDN</sequence>
<accession>A0A3S5F6L5</accession>
<dbReference type="STRING" id="326522.BWD08_09670"/>
<name>A0A3S5F6L5_9NEIS</name>
<gene>
    <name evidence="3" type="primary">tspA_1</name>
    <name evidence="3" type="ORF">NCTC12227_01586</name>
</gene>
<dbReference type="EMBL" id="LR134516">
    <property type="protein sequence ID" value="VEJ21826.1"/>
    <property type="molecule type" value="Genomic_DNA"/>
</dbReference>
<dbReference type="KEGG" id="nani:NCTC12227_01586"/>
<feature type="region of interest" description="Disordered" evidence="1">
    <location>
        <begin position="1"/>
        <end position="29"/>
    </location>
</feature>
<evidence type="ECO:0000256" key="1">
    <source>
        <dbReference type="SAM" id="MobiDB-lite"/>
    </source>
</evidence>
<evidence type="ECO:0000256" key="2">
    <source>
        <dbReference type="SAM" id="Phobius"/>
    </source>
</evidence>
<feature type="transmembrane region" description="Helical" evidence="2">
    <location>
        <begin position="35"/>
        <end position="53"/>
    </location>
</feature>
<protein>
    <submittedName>
        <fullName evidence="3">TspA protein</fullName>
    </submittedName>
</protein>
<reference evidence="3 4" key="1">
    <citation type="submission" date="2018-12" db="EMBL/GenBank/DDBJ databases">
        <authorList>
            <consortium name="Pathogen Informatics"/>
        </authorList>
    </citation>
    <scope>NUCLEOTIDE SEQUENCE [LARGE SCALE GENOMIC DNA]</scope>
    <source>
        <strain evidence="3 4">NCTC12227</strain>
    </source>
</reference>
<proteinExistence type="predicted"/>
<evidence type="ECO:0000313" key="4">
    <source>
        <dbReference type="Proteomes" id="UP000268229"/>
    </source>
</evidence>
<keyword evidence="2" id="KW-0472">Membrane</keyword>